<evidence type="ECO:0000259" key="9">
    <source>
        <dbReference type="Pfam" id="PF03807"/>
    </source>
</evidence>
<dbReference type="GO" id="GO:0004735">
    <property type="term" value="F:pyrroline-5-carboxylate reductase activity"/>
    <property type="evidence" value="ECO:0007669"/>
    <property type="project" value="UniProtKB-UniRule"/>
</dbReference>
<dbReference type="AlphaFoldDB" id="W4QTW8"/>
<dbReference type="InterPro" id="IPR000304">
    <property type="entry name" value="Pyrroline-COOH_reductase"/>
</dbReference>
<dbReference type="STRING" id="1236973.JCM9157_2628"/>
<gene>
    <name evidence="6" type="primary">proC</name>
    <name evidence="11" type="ORF">JCM9157_2628</name>
</gene>
<dbReference type="PIRSF" id="PIRSF000193">
    <property type="entry name" value="Pyrrol-5-carb_rd"/>
    <property type="match status" value="1"/>
</dbReference>
<dbReference type="InterPro" id="IPR008927">
    <property type="entry name" value="6-PGluconate_DH-like_C_sf"/>
</dbReference>
<evidence type="ECO:0000256" key="2">
    <source>
        <dbReference type="ARBA" id="ARBA00022650"/>
    </source>
</evidence>
<dbReference type="PANTHER" id="PTHR11645:SF49">
    <property type="entry name" value="PYRROLINE-5-CARBOXYLATE REDUCTASE 1"/>
    <property type="match status" value="1"/>
</dbReference>
<organism evidence="11 12">
    <name type="scientific">Halalkalibacter akibai (strain ATCC 43226 / DSM 21942 / CIP 109018 / JCM 9157 / 1139)</name>
    <name type="common">Bacillus akibai</name>
    <dbReference type="NCBI Taxonomy" id="1236973"/>
    <lineage>
        <taxon>Bacteria</taxon>
        <taxon>Bacillati</taxon>
        <taxon>Bacillota</taxon>
        <taxon>Bacilli</taxon>
        <taxon>Bacillales</taxon>
        <taxon>Bacillaceae</taxon>
        <taxon>Halalkalibacter</taxon>
    </lineage>
</organism>
<comment type="catalytic activity">
    <reaction evidence="6">
        <text>L-proline + NAD(+) = (S)-1-pyrroline-5-carboxylate + NADH + 2 H(+)</text>
        <dbReference type="Rhea" id="RHEA:14105"/>
        <dbReference type="ChEBI" id="CHEBI:15378"/>
        <dbReference type="ChEBI" id="CHEBI:17388"/>
        <dbReference type="ChEBI" id="CHEBI:57540"/>
        <dbReference type="ChEBI" id="CHEBI:57945"/>
        <dbReference type="ChEBI" id="CHEBI:60039"/>
        <dbReference type="EC" id="1.5.1.2"/>
    </reaction>
</comment>
<dbReference type="NCBIfam" id="TIGR00112">
    <property type="entry name" value="proC"/>
    <property type="match status" value="1"/>
</dbReference>
<feature type="domain" description="Pyrroline-5-carboxylate reductase catalytic N-terminal" evidence="9">
    <location>
        <begin position="1"/>
        <end position="88"/>
    </location>
</feature>
<evidence type="ECO:0000313" key="11">
    <source>
        <dbReference type="EMBL" id="GAE35516.1"/>
    </source>
</evidence>
<reference evidence="11 12" key="1">
    <citation type="journal article" date="2014" name="Genome Announc.">
        <title>Draft Genome Sequences of Three Alkaliphilic Bacillus Strains, Bacillus wakoensis JCM 9140T, Bacillus akibai JCM 9157T, and Bacillus hemicellulosilyticus JCM 9152T.</title>
        <authorList>
            <person name="Yuki M."/>
            <person name="Oshima K."/>
            <person name="Suda W."/>
            <person name="Oshida Y."/>
            <person name="Kitamura K."/>
            <person name="Iida T."/>
            <person name="Hattori M."/>
            <person name="Ohkuma M."/>
        </authorList>
    </citation>
    <scope>NUCLEOTIDE SEQUENCE [LARGE SCALE GENOMIC DNA]</scope>
    <source>
        <strain evidence="11 12">JCM 9157</strain>
    </source>
</reference>
<comment type="caution">
    <text evidence="11">The sequence shown here is derived from an EMBL/GenBank/DDBJ whole genome shotgun (WGS) entry which is preliminary data.</text>
</comment>
<name>W4QTW8_HALA3</name>
<comment type="pathway">
    <text evidence="6">Amino-acid biosynthesis; L-proline biosynthesis; L-proline from L-glutamate 5-semialdehyde: step 1/1.</text>
</comment>
<proteinExistence type="inferred from homology"/>
<dbReference type="eggNOG" id="COG0345">
    <property type="taxonomic scope" value="Bacteria"/>
</dbReference>
<dbReference type="Proteomes" id="UP000018896">
    <property type="component" value="Unassembled WGS sequence"/>
</dbReference>
<feature type="binding site" evidence="8">
    <location>
        <begin position="59"/>
        <end position="62"/>
    </location>
    <ligand>
        <name>NADP(+)</name>
        <dbReference type="ChEBI" id="CHEBI:58349"/>
    </ligand>
</feature>
<comment type="function">
    <text evidence="5 6">Catalyzes the reduction of 1-pyrroline-5-carboxylate (PCA) to L-proline.</text>
</comment>
<dbReference type="SUPFAM" id="SSF48179">
    <property type="entry name" value="6-phosphogluconate dehydrogenase C-terminal domain-like"/>
    <property type="match status" value="1"/>
</dbReference>
<accession>W4QTW8</accession>
<keyword evidence="6" id="KW-0963">Cytoplasm</keyword>
<comment type="similarity">
    <text evidence="1 6">Belongs to the pyrroline-5-carboxylate reductase family.</text>
</comment>
<evidence type="ECO:0000256" key="1">
    <source>
        <dbReference type="ARBA" id="ARBA00005525"/>
    </source>
</evidence>
<dbReference type="OrthoDB" id="9805754at2"/>
<dbReference type="HAMAP" id="MF_01925">
    <property type="entry name" value="P5C_reductase"/>
    <property type="match status" value="1"/>
</dbReference>
<dbReference type="SUPFAM" id="SSF51735">
    <property type="entry name" value="NAD(P)-binding Rossmann-fold domains"/>
    <property type="match status" value="1"/>
</dbReference>
<evidence type="ECO:0000313" key="12">
    <source>
        <dbReference type="Proteomes" id="UP000018896"/>
    </source>
</evidence>
<comment type="subcellular location">
    <subcellularLocation>
        <location evidence="6">Cytoplasm</location>
    </subcellularLocation>
</comment>
<dbReference type="GO" id="GO:0005737">
    <property type="term" value="C:cytoplasm"/>
    <property type="evidence" value="ECO:0007669"/>
    <property type="project" value="UniProtKB-SubCell"/>
</dbReference>
<protein>
    <recommendedName>
        <fullName evidence="6 7">Pyrroline-5-carboxylate reductase</fullName>
        <shortName evidence="6">P5C reductase</shortName>
        <shortName evidence="6">P5CR</shortName>
        <ecNumber evidence="6 7">1.5.1.2</ecNumber>
    </recommendedName>
    <alternativeName>
        <fullName evidence="6">PCA reductase</fullName>
    </alternativeName>
</protein>
<dbReference type="InterPro" id="IPR028939">
    <property type="entry name" value="P5C_Rdtase_cat_N"/>
</dbReference>
<dbReference type="FunFam" id="1.10.3730.10:FF:000001">
    <property type="entry name" value="Pyrroline-5-carboxylate reductase"/>
    <property type="match status" value="1"/>
</dbReference>
<keyword evidence="6" id="KW-0028">Amino-acid biosynthesis</keyword>
<evidence type="ECO:0000256" key="3">
    <source>
        <dbReference type="ARBA" id="ARBA00022857"/>
    </source>
</evidence>
<evidence type="ECO:0000256" key="5">
    <source>
        <dbReference type="ARBA" id="ARBA00058118"/>
    </source>
</evidence>
<evidence type="ECO:0000256" key="8">
    <source>
        <dbReference type="PIRSR" id="PIRSR000193-1"/>
    </source>
</evidence>
<dbReference type="PANTHER" id="PTHR11645">
    <property type="entry name" value="PYRROLINE-5-CARBOXYLATE REDUCTASE"/>
    <property type="match status" value="1"/>
</dbReference>
<keyword evidence="3 6" id="KW-0521">NADP</keyword>
<dbReference type="UniPathway" id="UPA00098">
    <property type="reaction ID" value="UER00361"/>
</dbReference>
<sequence length="268" mass="29432">MAEAIFSGFIKKQKLTPDQISVTNRQNTKRLLELKERYGINTYSNHEIVLQDADVVILAMKPTSVTQALASIRPFTSENQLFISVLAGITTEYISYILGHNAPVIRVMPNTSAAVGSSTTVIAAGDHANEKQLKLTESLFQSIGIVKLVKEIDMDSITAIAGSGPAFIYYLVEAMTDSLEELELDPQLGEELILQMIQGSVDLLKTTNLPPRELYEQVKSPGGTTEAGLHVLANHDVQRSIMNCLEKAANRSKQISKEMSTIPEDTIR</sequence>
<dbReference type="GO" id="GO:0055129">
    <property type="term" value="P:L-proline biosynthetic process"/>
    <property type="evidence" value="ECO:0007669"/>
    <property type="project" value="UniProtKB-UniRule"/>
</dbReference>
<dbReference type="EMBL" id="BAUV01000019">
    <property type="protein sequence ID" value="GAE35516.1"/>
    <property type="molecule type" value="Genomic_DNA"/>
</dbReference>
<dbReference type="Gene3D" id="3.40.50.720">
    <property type="entry name" value="NAD(P)-binding Rossmann-like Domain"/>
    <property type="match status" value="1"/>
</dbReference>
<evidence type="ECO:0000256" key="4">
    <source>
        <dbReference type="ARBA" id="ARBA00023002"/>
    </source>
</evidence>
<dbReference type="Pfam" id="PF14748">
    <property type="entry name" value="P5CR_dimer"/>
    <property type="match status" value="1"/>
</dbReference>
<dbReference type="RefSeq" id="WP_052013111.1">
    <property type="nucleotide sequence ID" value="NZ_BAUV01000019.1"/>
</dbReference>
<dbReference type="EC" id="1.5.1.2" evidence="6 7"/>
<dbReference type="Gene3D" id="1.10.3730.10">
    <property type="entry name" value="ProC C-terminal domain-like"/>
    <property type="match status" value="1"/>
</dbReference>
<keyword evidence="2 6" id="KW-0641">Proline biosynthesis</keyword>
<dbReference type="InterPro" id="IPR029036">
    <property type="entry name" value="P5CR_dimer"/>
</dbReference>
<keyword evidence="4 6" id="KW-0560">Oxidoreductase</keyword>
<dbReference type="Pfam" id="PF03807">
    <property type="entry name" value="F420_oxidored"/>
    <property type="match status" value="1"/>
</dbReference>
<keyword evidence="12" id="KW-1185">Reference proteome</keyword>
<evidence type="ECO:0000256" key="6">
    <source>
        <dbReference type="HAMAP-Rule" id="MF_01925"/>
    </source>
</evidence>
<comment type="catalytic activity">
    <reaction evidence="6">
        <text>L-proline + NADP(+) = (S)-1-pyrroline-5-carboxylate + NADPH + 2 H(+)</text>
        <dbReference type="Rhea" id="RHEA:14109"/>
        <dbReference type="ChEBI" id="CHEBI:15378"/>
        <dbReference type="ChEBI" id="CHEBI:17388"/>
        <dbReference type="ChEBI" id="CHEBI:57783"/>
        <dbReference type="ChEBI" id="CHEBI:58349"/>
        <dbReference type="ChEBI" id="CHEBI:60039"/>
        <dbReference type="EC" id="1.5.1.2"/>
    </reaction>
</comment>
<feature type="domain" description="Pyrroline-5-carboxylate reductase dimerisation" evidence="10">
    <location>
        <begin position="152"/>
        <end position="254"/>
    </location>
</feature>
<evidence type="ECO:0000259" key="10">
    <source>
        <dbReference type="Pfam" id="PF14748"/>
    </source>
</evidence>
<evidence type="ECO:0000256" key="7">
    <source>
        <dbReference type="NCBIfam" id="TIGR00112"/>
    </source>
</evidence>
<dbReference type="InterPro" id="IPR036291">
    <property type="entry name" value="NAD(P)-bd_dom_sf"/>
</dbReference>